<comment type="caution">
    <text evidence="1">The sequence shown here is derived from an EMBL/GenBank/DDBJ whole genome shotgun (WGS) entry which is preliminary data.</text>
</comment>
<dbReference type="RefSeq" id="WP_171606664.1">
    <property type="nucleotide sequence ID" value="NZ_WHPF01000003.1"/>
</dbReference>
<accession>A0A8J8JQH8</accession>
<gene>
    <name evidence="1" type="ORF">GD597_04625</name>
</gene>
<evidence type="ECO:0000313" key="2">
    <source>
        <dbReference type="Proteomes" id="UP000598971"/>
    </source>
</evidence>
<dbReference type="Proteomes" id="UP000598971">
    <property type="component" value="Unassembled WGS sequence"/>
</dbReference>
<dbReference type="EMBL" id="WHPF01000003">
    <property type="protein sequence ID" value="NNV54737.1"/>
    <property type="molecule type" value="Genomic_DNA"/>
</dbReference>
<proteinExistence type="predicted"/>
<sequence>MRADVYSNEILIGTTVLKLGDESMGCVYGEFTPNQNYFDKVQKIVWRFWATNKPNFQEWDSLRLNVQLENGYFLYPIGGYTIDDIEDLKDEPKRIDIAGLYRHVIDDFFKLDKPKELVGKPWYFISISEKIALENELKKELGVKVEKSFLDFFKGKPNNHILLDFDCSALCKDERNDDVFFVTNNQNSDNGFAVIHLTWSSKKEYKNYPRTDFYKDFDDFKTQRIDIDISNWED</sequence>
<reference evidence="1" key="1">
    <citation type="submission" date="2019-10" db="EMBL/GenBank/DDBJ databases">
        <title>Draft genome sequence of Panacibacter sp. KCS-6.</title>
        <authorList>
            <person name="Yim K.J."/>
        </authorList>
    </citation>
    <scope>NUCLEOTIDE SEQUENCE</scope>
    <source>
        <strain evidence="1">KCS-6</strain>
    </source>
</reference>
<keyword evidence="2" id="KW-1185">Reference proteome</keyword>
<evidence type="ECO:0000313" key="1">
    <source>
        <dbReference type="EMBL" id="NNV54737.1"/>
    </source>
</evidence>
<protein>
    <submittedName>
        <fullName evidence="1">Uncharacterized protein</fullName>
    </submittedName>
</protein>
<organism evidence="1 2">
    <name type="scientific">Limnovirga soli</name>
    <dbReference type="NCBI Taxonomy" id="2656915"/>
    <lineage>
        <taxon>Bacteria</taxon>
        <taxon>Pseudomonadati</taxon>
        <taxon>Bacteroidota</taxon>
        <taxon>Chitinophagia</taxon>
        <taxon>Chitinophagales</taxon>
        <taxon>Chitinophagaceae</taxon>
        <taxon>Limnovirga</taxon>
    </lineage>
</organism>
<dbReference type="AlphaFoldDB" id="A0A8J8JQH8"/>
<name>A0A8J8JQH8_9BACT</name>